<keyword evidence="1" id="KW-1133">Transmembrane helix</keyword>
<dbReference type="EMBL" id="REFY01000006">
    <property type="protein sequence ID" value="RQG86923.1"/>
    <property type="molecule type" value="Genomic_DNA"/>
</dbReference>
<evidence type="ECO:0000313" key="2">
    <source>
        <dbReference type="EMBL" id="RQG86923.1"/>
    </source>
</evidence>
<sequence length="118" mass="12567">MGSRTDAILSLFVLAVAAVAFVVVDASLSTSLFVFGGFATVAFEIVAARDRERIRRWWDTPTVQFVAVVLAIGAVIAGTTLAPTSSLSAVVGALVTYLAYLAVVRLSDSRKTTDDERR</sequence>
<name>A0A3N6MRM8_9EURY</name>
<organism evidence="2 3">
    <name type="scientific">Natrarchaeobius halalkaliphilus</name>
    <dbReference type="NCBI Taxonomy" id="1679091"/>
    <lineage>
        <taxon>Archaea</taxon>
        <taxon>Methanobacteriati</taxon>
        <taxon>Methanobacteriota</taxon>
        <taxon>Stenosarchaea group</taxon>
        <taxon>Halobacteria</taxon>
        <taxon>Halobacteriales</taxon>
        <taxon>Natrialbaceae</taxon>
        <taxon>Natrarchaeobius</taxon>
    </lineage>
</organism>
<dbReference type="AlphaFoldDB" id="A0A3N6MRM8"/>
<feature type="transmembrane region" description="Helical" evidence="1">
    <location>
        <begin position="7"/>
        <end position="24"/>
    </location>
</feature>
<feature type="transmembrane region" description="Helical" evidence="1">
    <location>
        <begin position="87"/>
        <end position="107"/>
    </location>
</feature>
<dbReference type="OrthoDB" id="206423at2157"/>
<comment type="caution">
    <text evidence="2">The sequence shown here is derived from an EMBL/GenBank/DDBJ whole genome shotgun (WGS) entry which is preliminary data.</text>
</comment>
<keyword evidence="3" id="KW-1185">Reference proteome</keyword>
<feature type="transmembrane region" description="Helical" evidence="1">
    <location>
        <begin position="60"/>
        <end position="81"/>
    </location>
</feature>
<keyword evidence="1" id="KW-0812">Transmembrane</keyword>
<reference evidence="2 3" key="1">
    <citation type="submission" date="2018-10" db="EMBL/GenBank/DDBJ databases">
        <title>Natrarchaeobius chitinivorans gen. nov., sp. nov., and Natrarchaeobius haloalkaliphilus sp. nov., alkaliphilic, chitin-utilizing haloarchaea from hypersaline alkaline lakes.</title>
        <authorList>
            <person name="Sorokin D.Y."/>
            <person name="Elcheninov A.G."/>
            <person name="Kostrikina N.A."/>
            <person name="Bale N.J."/>
            <person name="Sinninghe Damste J.S."/>
            <person name="Khijniak T.V."/>
            <person name="Kublanov I.V."/>
            <person name="Toshchakov S.V."/>
        </authorList>
    </citation>
    <scope>NUCLEOTIDE SEQUENCE [LARGE SCALE GENOMIC DNA]</scope>
    <source>
        <strain evidence="2 3">AArcht-Sl</strain>
    </source>
</reference>
<feature type="transmembrane region" description="Helical" evidence="1">
    <location>
        <begin position="30"/>
        <end position="48"/>
    </location>
</feature>
<evidence type="ECO:0000313" key="3">
    <source>
        <dbReference type="Proteomes" id="UP000273828"/>
    </source>
</evidence>
<evidence type="ECO:0000256" key="1">
    <source>
        <dbReference type="SAM" id="Phobius"/>
    </source>
</evidence>
<keyword evidence="1" id="KW-0472">Membrane</keyword>
<proteinExistence type="predicted"/>
<protein>
    <submittedName>
        <fullName evidence="2">Uncharacterized protein</fullName>
    </submittedName>
</protein>
<dbReference type="RefSeq" id="WP_124179321.1">
    <property type="nucleotide sequence ID" value="NZ_REFY01000006.1"/>
</dbReference>
<gene>
    <name evidence="2" type="ORF">EA462_14785</name>
</gene>
<accession>A0A3N6MRM8</accession>
<dbReference type="Proteomes" id="UP000273828">
    <property type="component" value="Unassembled WGS sequence"/>
</dbReference>